<organism evidence="2 3">
    <name type="scientific">Methylobacterium dankookense</name>
    <dbReference type="NCBI Taxonomy" id="560405"/>
    <lineage>
        <taxon>Bacteria</taxon>
        <taxon>Pseudomonadati</taxon>
        <taxon>Pseudomonadota</taxon>
        <taxon>Alphaproteobacteria</taxon>
        <taxon>Hyphomicrobiales</taxon>
        <taxon>Methylobacteriaceae</taxon>
        <taxon>Methylobacterium</taxon>
    </lineage>
</organism>
<accession>A0A564G334</accession>
<keyword evidence="4" id="KW-1185">Reference proteome</keyword>
<sequence>MAAPRRIAADDTRYDADVSAWAFEQADHLRAGRWSRLDAAHLADEIEALARSERHALTSALQVILLDLLKWDHQPARRTRSWATSIRTQRLAVLDGLEDNPSLRPQGGDLVARAYRRARIEAASETHLPEAIFPSACPYAFEEIMTRAIVWPPEGGEV</sequence>
<dbReference type="PANTHER" id="PTHR34235">
    <property type="entry name" value="SLR1203 PROTEIN-RELATED"/>
    <property type="match status" value="1"/>
</dbReference>
<name>A0A564G334_9HYPH</name>
<evidence type="ECO:0000313" key="4">
    <source>
        <dbReference type="Proteomes" id="UP001055303"/>
    </source>
</evidence>
<evidence type="ECO:0000313" key="3">
    <source>
        <dbReference type="Proteomes" id="UP000401717"/>
    </source>
</evidence>
<dbReference type="Proteomes" id="UP001055303">
    <property type="component" value="Unassembled WGS sequence"/>
</dbReference>
<reference evidence="1" key="3">
    <citation type="submission" date="2021-08" db="EMBL/GenBank/DDBJ databases">
        <authorList>
            <person name="Tani A."/>
            <person name="Ola A."/>
            <person name="Ogura Y."/>
            <person name="Katsura K."/>
            <person name="Hayashi T."/>
        </authorList>
    </citation>
    <scope>NUCLEOTIDE SEQUENCE</scope>
    <source>
        <strain evidence="1">DSM 22415</strain>
    </source>
</reference>
<evidence type="ECO:0008006" key="5">
    <source>
        <dbReference type="Google" id="ProtNLM"/>
    </source>
</evidence>
<reference evidence="2 3" key="1">
    <citation type="submission" date="2019-06" db="EMBL/GenBank/DDBJ databases">
        <authorList>
            <person name="Rodrigo-Torres L."/>
            <person name="Arahal R. D."/>
            <person name="Lucena T."/>
        </authorList>
    </citation>
    <scope>NUCLEOTIDE SEQUENCE [LARGE SCALE GENOMIC DNA]</scope>
    <source>
        <strain evidence="2 3">SW08-7</strain>
    </source>
</reference>
<dbReference type="Proteomes" id="UP000401717">
    <property type="component" value="Unassembled WGS sequence"/>
</dbReference>
<dbReference type="Gene3D" id="1.20.1220.20">
    <property type="entry name" value="Uncharcterised protein PF01724"/>
    <property type="match status" value="1"/>
</dbReference>
<evidence type="ECO:0000313" key="2">
    <source>
        <dbReference type="EMBL" id="VUF14919.1"/>
    </source>
</evidence>
<dbReference type="RefSeq" id="WP_186383969.1">
    <property type="nucleotide sequence ID" value="NZ_BPQI01000241.1"/>
</dbReference>
<dbReference type="EMBL" id="CABFVH010000042">
    <property type="protein sequence ID" value="VUF14919.1"/>
    <property type="molecule type" value="Genomic_DNA"/>
</dbReference>
<dbReference type="Pfam" id="PF01724">
    <property type="entry name" value="DUF29"/>
    <property type="match status" value="1"/>
</dbReference>
<evidence type="ECO:0000313" key="1">
    <source>
        <dbReference type="EMBL" id="GJD59695.1"/>
    </source>
</evidence>
<dbReference type="AlphaFoldDB" id="A0A564G334"/>
<dbReference type="EMBL" id="BPQI01000241">
    <property type="protein sequence ID" value="GJD59695.1"/>
    <property type="molecule type" value="Genomic_DNA"/>
</dbReference>
<proteinExistence type="predicted"/>
<dbReference type="InterPro" id="IPR002636">
    <property type="entry name" value="DUF29"/>
</dbReference>
<protein>
    <recommendedName>
        <fullName evidence="5">DUF29 domain-containing protein</fullName>
    </recommendedName>
</protein>
<reference evidence="1" key="2">
    <citation type="journal article" date="2021" name="Front. Microbiol.">
        <title>Comprehensive Comparative Genomics and Phenotyping of Methylobacterium Species.</title>
        <authorList>
            <person name="Alessa O."/>
            <person name="Ogura Y."/>
            <person name="Fujitani Y."/>
            <person name="Takami H."/>
            <person name="Hayashi T."/>
            <person name="Sahin N."/>
            <person name="Tani A."/>
        </authorList>
    </citation>
    <scope>NUCLEOTIDE SEQUENCE</scope>
    <source>
        <strain evidence="1">DSM 22415</strain>
    </source>
</reference>
<dbReference type="PANTHER" id="PTHR34235:SF1">
    <property type="entry name" value="SLR0416 PROTEIN"/>
    <property type="match status" value="1"/>
</dbReference>
<gene>
    <name evidence="1" type="ORF">IFDJLNFL_5626</name>
    <name evidence="2" type="ORF">MTDSW087_04645</name>
</gene>